<name>A0AAU6UAU1_UNCXX</name>
<dbReference type="EMBL" id="CP095353">
    <property type="protein sequence ID" value="XAG71069.1"/>
    <property type="molecule type" value="Genomic_DNA"/>
</dbReference>
<sequence length="520" mass="58715">MNLTLHGVMTETLGGFRVLRGFAKLSDLAACSFADDYQRDLKPKHQQDIQAYYQRGEYLFFPEVVLALELLVDYEKKGVPSADPIQLLMRGQPFRSNVNGISLRPTKTKTAADLTRVNLSLPAEAGKPLKRIDGNHRISAFEALADKALLDAKPVSFCILLLPQASAKQSEKALFYNINSKALPLTSEEVYKGIIDDETGFPDDVLAHDFGAEFVLCRALRKRLDFDYLPNLRRVFGQLTDAPDLPDSRCSLLIEALRDWQAERQRLNLDASLPSETVLLHAIQRINTSYAPQYGGDNRLQRSAASGLFSAFLYFDLSDVMQPGGWQRFTQFENWVLRNHQYELQRINALDLIRIFEKVAQARSRQIFVSMQFSANTQANFTAIQAAVYDLNSEHKLDIQLRSIRIDQFDTGYSYEINDEILRLIEESGYLIADITCGNKNVYHEIGYLMGLNQGKGLRHENFLLLHNGSIGDAKIDVGFNLTAIKQLRVNDTNELREQVKRQIAVFYGLIPTAAPPLSG</sequence>
<organism evidence="1">
    <name type="scientific">bacterium 19CA06SA08-2</name>
    <dbReference type="NCBI Taxonomy" id="2920658"/>
    <lineage>
        <taxon>Bacteria</taxon>
    </lineage>
</organism>
<accession>A0AAU6UAU1</accession>
<dbReference type="AlphaFoldDB" id="A0AAU6UAU1"/>
<evidence type="ECO:0008006" key="2">
    <source>
        <dbReference type="Google" id="ProtNLM"/>
    </source>
</evidence>
<reference evidence="1" key="1">
    <citation type="submission" date="2022-03" db="EMBL/GenBank/DDBJ databases">
        <title>Sea Food Isolates.</title>
        <authorList>
            <person name="Li c."/>
        </authorList>
    </citation>
    <scope>NUCLEOTIDE SEQUENCE</scope>
    <source>
        <strain evidence="1">19CA06SA08-2</strain>
    </source>
</reference>
<protein>
    <recommendedName>
        <fullName evidence="2">DGQHR domain-containing protein</fullName>
    </recommendedName>
</protein>
<evidence type="ECO:0000313" key="1">
    <source>
        <dbReference type="EMBL" id="XAG71069.1"/>
    </source>
</evidence>
<gene>
    <name evidence="1" type="ORF">MRM75_08965</name>
</gene>
<proteinExistence type="predicted"/>